<accession>A0A9W4X5Y9</accession>
<sequence>ARSEYFRAALSSKWARKEGERFVFEKPNISGGDILELLVAADELILEELIYPLQEFLLKHKQKWIQDNILYVLNTVIERNACKFCALEKTLQRCIPLIRFWQLPLEDFNNKVRPFVEILPRNLKLRLLLSPGTSPSEMSPILSSNIFHLSNYISSLSNHFITNQTNDQTLSPPISPSVIPLSLPERTIDSTIITHQQAALIACWIDRKSVSESTPQIDLFPIPYIFRDVEWRGTRDSFIFSLTNPYCDAHRSNNNIISKSKISRIKKDGINEAIQLHDRLGPSFGFYELKIIDNAHQGTSSYASGGLKYEHKIRDKSNYFQVDDYEVFQVLKK</sequence>
<feature type="non-terminal residue" evidence="1">
    <location>
        <position position="333"/>
    </location>
</feature>
<dbReference type="AlphaFoldDB" id="A0A9W4X5Y9"/>
<dbReference type="OrthoDB" id="25620at2759"/>
<dbReference type="Proteomes" id="UP001153678">
    <property type="component" value="Unassembled WGS sequence"/>
</dbReference>
<name>A0A9W4X5Y9_9GLOM</name>
<comment type="caution">
    <text evidence="1">The sequence shown here is derived from an EMBL/GenBank/DDBJ whole genome shotgun (WGS) entry which is preliminary data.</text>
</comment>
<gene>
    <name evidence="1" type="ORF">FWILDA_LOCUS13852</name>
</gene>
<evidence type="ECO:0000313" key="2">
    <source>
        <dbReference type="Proteomes" id="UP001153678"/>
    </source>
</evidence>
<dbReference type="EMBL" id="CAMKVN010005526">
    <property type="protein sequence ID" value="CAI2188980.1"/>
    <property type="molecule type" value="Genomic_DNA"/>
</dbReference>
<evidence type="ECO:0000313" key="1">
    <source>
        <dbReference type="EMBL" id="CAI2188980.1"/>
    </source>
</evidence>
<reference evidence="1" key="1">
    <citation type="submission" date="2022-08" db="EMBL/GenBank/DDBJ databases">
        <authorList>
            <person name="Kallberg Y."/>
            <person name="Tangrot J."/>
            <person name="Rosling A."/>
        </authorList>
    </citation>
    <scope>NUCLEOTIDE SEQUENCE</scope>
    <source>
        <strain evidence="1">Wild A</strain>
    </source>
</reference>
<protein>
    <submittedName>
        <fullName evidence="1">12626_t:CDS:1</fullName>
    </submittedName>
</protein>
<proteinExistence type="predicted"/>
<keyword evidence="2" id="KW-1185">Reference proteome</keyword>
<organism evidence="1 2">
    <name type="scientific">Funneliformis geosporum</name>
    <dbReference type="NCBI Taxonomy" id="1117311"/>
    <lineage>
        <taxon>Eukaryota</taxon>
        <taxon>Fungi</taxon>
        <taxon>Fungi incertae sedis</taxon>
        <taxon>Mucoromycota</taxon>
        <taxon>Glomeromycotina</taxon>
        <taxon>Glomeromycetes</taxon>
        <taxon>Glomerales</taxon>
        <taxon>Glomeraceae</taxon>
        <taxon>Funneliformis</taxon>
    </lineage>
</organism>